<feature type="compositionally biased region" description="Basic and acidic residues" evidence="11">
    <location>
        <begin position="336"/>
        <end position="345"/>
    </location>
</feature>
<keyword evidence="3" id="KW-0217">Developmental protein</keyword>
<dbReference type="PANTHER" id="PTHR15012:SF8">
    <property type="entry name" value="PROTEIN SHROOM2"/>
    <property type="match status" value="1"/>
</dbReference>
<comment type="similarity">
    <text evidence="2">Belongs to the shroom family.</text>
</comment>
<accession>A0A9R0AXU2</accession>
<feature type="compositionally biased region" description="Polar residues" evidence="11">
    <location>
        <begin position="246"/>
        <end position="255"/>
    </location>
</feature>
<feature type="compositionally biased region" description="Polar residues" evidence="11">
    <location>
        <begin position="1150"/>
        <end position="1162"/>
    </location>
</feature>
<feature type="compositionally biased region" description="Basic and acidic residues" evidence="11">
    <location>
        <begin position="571"/>
        <end position="591"/>
    </location>
</feature>
<dbReference type="CDD" id="cd06750">
    <property type="entry name" value="PDZ_shroom2_3_4-like"/>
    <property type="match status" value="1"/>
</dbReference>
<dbReference type="GO" id="GO:0005874">
    <property type="term" value="C:microtubule"/>
    <property type="evidence" value="ECO:0007669"/>
    <property type="project" value="UniProtKB-KW"/>
</dbReference>
<feature type="region of interest" description="Disordered" evidence="11">
    <location>
        <begin position="828"/>
        <end position="979"/>
    </location>
</feature>
<dbReference type="PANTHER" id="PTHR15012">
    <property type="entry name" value="APICAL PROTEIN/SHROOM-RELATED"/>
    <property type="match status" value="1"/>
</dbReference>
<dbReference type="Pfam" id="PF08688">
    <property type="entry name" value="ASD1"/>
    <property type="match status" value="1"/>
</dbReference>
<keyword evidence="7 9" id="KW-0009">Actin-binding</keyword>
<feature type="compositionally biased region" description="Polar residues" evidence="11">
    <location>
        <begin position="759"/>
        <end position="773"/>
    </location>
</feature>
<keyword evidence="6" id="KW-0493">Microtubule</keyword>
<evidence type="ECO:0000313" key="15">
    <source>
        <dbReference type="RefSeq" id="XP_042614260.1"/>
    </source>
</evidence>
<name>A0A9R0AXU2_CYPCA</name>
<keyword evidence="10" id="KW-0175">Coiled coil</keyword>
<feature type="region of interest" description="Disordered" evidence="11">
    <location>
        <begin position="1174"/>
        <end position="1308"/>
    </location>
</feature>
<dbReference type="Pfam" id="PF00595">
    <property type="entry name" value="PDZ"/>
    <property type="match status" value="1"/>
</dbReference>
<feature type="compositionally biased region" description="Basic and acidic residues" evidence="11">
    <location>
        <begin position="1420"/>
        <end position="1438"/>
    </location>
</feature>
<evidence type="ECO:0000256" key="8">
    <source>
        <dbReference type="ARBA" id="ARBA00023212"/>
    </source>
</evidence>
<evidence type="ECO:0000256" key="3">
    <source>
        <dbReference type="ARBA" id="ARBA00022473"/>
    </source>
</evidence>
<feature type="region of interest" description="Disordered" evidence="11">
    <location>
        <begin position="227"/>
        <end position="278"/>
    </location>
</feature>
<evidence type="ECO:0000256" key="1">
    <source>
        <dbReference type="ARBA" id="ARBA00004245"/>
    </source>
</evidence>
<feature type="region of interest" description="Disordered" evidence="11">
    <location>
        <begin position="720"/>
        <end position="754"/>
    </location>
</feature>
<feature type="compositionally biased region" description="Basic and acidic residues" evidence="11">
    <location>
        <begin position="1525"/>
        <end position="1535"/>
    </location>
</feature>
<evidence type="ECO:0000256" key="6">
    <source>
        <dbReference type="ARBA" id="ARBA00022701"/>
    </source>
</evidence>
<feature type="region of interest" description="Disordered" evidence="11">
    <location>
        <begin position="1463"/>
        <end position="1499"/>
    </location>
</feature>
<sequence>MDTINQYPEDSGFPEGDHRIFYSSDRSGSFDEHRGNGEGWQVVDVTLTGGAPWGFTLRGGLEHGEPLLITKVEEGSKAATARLQAGDELVNVNNISLNGYRQEAICLIKSSHKTLSLMVKRRMKMVDIVAQKMPSESDVHMARSFLTKILRSSMRKGRFKGRNEPMSRPHSWHATKFNESHSEAKNQSTPSPVWQTRNDASSFSSELSAGWEQTNLRRVSDQFSSLGSMDSLEHSSHPCPPGRLSPSKSNNNSTEHLGGGKRDSAYSSFSTSSGTPDYTLSKINAASTENMLYKINQWDSSGRNSNGRHSQSLSDGVRQDERLGYLQHVTSSVSHETPKAEEQPGTRHSSSGRVSIGPVWHVPDMKKNTVSSTPPPTPPTRSDSFAATKVHEKGLITSSSEGLGVHAQLKPQVKALQKAGETHESMQRSHQVNETCLEGRQDYNLHSKNDSSNPYISSDAHHQYPHRMSSDKTYSLSTTDVRDRHQSYAYVPYHPRQYSDEGTFHAQTRTIPALKPPFSGYFSSMQELSTNNNIQLNSQNRNRRPAASLSSHVGVTAHHIAQGMSQTSLVRVDDSKDSSVSEMSHSGRDRMSIGSQGGAKDRYFPPQSQHHDTDHKDNNASFKQIDIYLRNFSVPSNPFNIPDSAKPSELRGSQRQHHVSSSNEHSGSYPPSKQPEHRRSAVHLNLKEYSQQPFPTKSESKICPQKTPMLYSLAQEHNDDCQDEINSGSAQQEALDRQSGKQARRSDRFATTLRNEIQMRRSQLQKSQSSATLESPVEAVEDPAVWKTTGTSSPSSDGCFSSSYKDHLKEAQARVLQATSFRRKDLEPVLFEHPGTEGPTRKDTPPLPGVSEVPPSKPTSGSNQVLRIGSRKRFSAEKKVQSFSEPDEIHEVGVNERSSVPDNAPPLENRHRLFEAAGKPVFPKPMPKQNLHISEDTRLSKSGGMHYSAKSDTAGQRNSESSTPIEHHLNEGQDGPHSVNRQAMVEQKRLGTFAEYEVKWNIQRKAAETRVSGRYHSADNILDTGNERQSNPICVHERSRSSPSADLYGKKLPVQEKKSADYSKPETNLCEQNKNSTSYSLYSSVISLSLSLEYSRWFYTSIRLHEKGYSELVCKEKPEEPPLALTKELEKKTLDPPSCHHKTAPHFSDHSTCSEPSTLSKNKSSVLLPHLEKYKYPEGTPPPLSKFQEVQPGPSGGVLASLSPINNQSSAPLSASVPWKGSEHSKGPTREEELQEELVPPPFPPPPPPAVLPTQQTAGPTQPTMEGQRSPSPQFAPQRLTDKPPVSVSIQDEAPGRMDRIKDENTSVKKVPIKIVHFESDIEKESRQYLDLPIETPVSSQGPGGTPLQSLGNPDQSYSLFCTYTRQKDQGPGLREADMGPLKDQGPQTNMNPVSYALHSLQTIPFSDQSSNGVSSHPSQSDDDKKTKELARDIMDKDKSLVDILDQSKMKTTMDLMEGIFPQGEQLLEEAQQRRKAAPKPLSPRNSVEKKEEDSPVAATALGTNSTYYSTSAPKAELLIKMKDMQEQSVEHSSEEELEEDDESDLASRKQELIDSLSKKLQVLKEAQESLQEDVQDNNALGEEVEAIVQGVCKPNELEKFRMFVGDLDKVVNLLLSLSGRLARVENALNSLEEDASLEERRTLTEKRKLLIRQHEDAKELKENLDRRERVVYDILASYLSEENMADYEHFVKMKSALIIEQRKLEDKIKLGEEQLNCLMDSLPMDQRISN</sequence>
<dbReference type="PROSITE" id="PS51306">
    <property type="entry name" value="ASD1"/>
    <property type="match status" value="1"/>
</dbReference>
<dbReference type="PROSITE" id="PS51307">
    <property type="entry name" value="ASD2"/>
    <property type="match status" value="1"/>
</dbReference>
<evidence type="ECO:0000259" key="12">
    <source>
        <dbReference type="PROSITE" id="PS50106"/>
    </source>
</evidence>
<evidence type="ECO:0000256" key="10">
    <source>
        <dbReference type="SAM" id="Coils"/>
    </source>
</evidence>
<dbReference type="GO" id="GO:0016324">
    <property type="term" value="C:apical plasma membrane"/>
    <property type="evidence" value="ECO:0007669"/>
    <property type="project" value="TreeGrafter"/>
</dbReference>
<evidence type="ECO:0000256" key="11">
    <source>
        <dbReference type="SAM" id="MobiDB-lite"/>
    </source>
</evidence>
<dbReference type="GeneID" id="109090267"/>
<feature type="region of interest" description="Disordered" evidence="11">
    <location>
        <begin position="1367"/>
        <end position="1438"/>
    </location>
</feature>
<evidence type="ECO:0000259" key="13">
    <source>
        <dbReference type="PROSITE" id="PS51306"/>
    </source>
</evidence>
<feature type="domain" description="PDZ" evidence="12">
    <location>
        <begin position="42"/>
        <end position="123"/>
    </location>
</feature>
<gene>
    <name evidence="15" type="primary">LOC109090267</name>
</gene>
<dbReference type="SMR" id="A0A9R0AXU2"/>
<feature type="region of interest" description="Disordered" evidence="11">
    <location>
        <begin position="331"/>
        <end position="384"/>
    </location>
</feature>
<keyword evidence="5" id="KW-0597">Phosphoprotein</keyword>
<evidence type="ECO:0000256" key="7">
    <source>
        <dbReference type="ARBA" id="ARBA00023203"/>
    </source>
</evidence>
<feature type="region of interest" description="Disordered" evidence="11">
    <location>
        <begin position="638"/>
        <end position="678"/>
    </location>
</feature>
<feature type="region of interest" description="Disordered" evidence="11">
    <location>
        <begin position="561"/>
        <end position="618"/>
    </location>
</feature>
<feature type="compositionally biased region" description="Basic and acidic residues" evidence="11">
    <location>
        <begin position="734"/>
        <end position="748"/>
    </location>
</feature>
<dbReference type="Pfam" id="PF08687">
    <property type="entry name" value="ASD2"/>
    <property type="match status" value="1"/>
</dbReference>
<feature type="compositionally biased region" description="Polar residues" evidence="11">
    <location>
        <begin position="1337"/>
        <end position="1354"/>
    </location>
</feature>
<feature type="compositionally biased region" description="Low complexity" evidence="11">
    <location>
        <begin position="1252"/>
        <end position="1264"/>
    </location>
</feature>
<feature type="compositionally biased region" description="Pro residues" evidence="11">
    <location>
        <begin position="1239"/>
        <end position="1251"/>
    </location>
</feature>
<keyword evidence="8" id="KW-0206">Cytoskeleton</keyword>
<dbReference type="InterPro" id="IPR001478">
    <property type="entry name" value="PDZ"/>
</dbReference>
<feature type="compositionally biased region" description="Acidic residues" evidence="11">
    <location>
        <begin position="1536"/>
        <end position="1545"/>
    </location>
</feature>
<feature type="region of interest" description="Disordered" evidence="11">
    <location>
        <begin position="1525"/>
        <end position="1549"/>
    </location>
</feature>
<dbReference type="GO" id="GO:0043296">
    <property type="term" value="C:apical junction complex"/>
    <property type="evidence" value="ECO:0007669"/>
    <property type="project" value="TreeGrafter"/>
</dbReference>
<feature type="region of interest" description="Disordered" evidence="11">
    <location>
        <begin position="1134"/>
        <end position="1162"/>
    </location>
</feature>
<dbReference type="GO" id="GO:0007015">
    <property type="term" value="P:actin filament organization"/>
    <property type="evidence" value="ECO:0007669"/>
    <property type="project" value="TreeGrafter"/>
</dbReference>
<dbReference type="RefSeq" id="XP_042614260.1">
    <property type="nucleotide sequence ID" value="XM_042758326.1"/>
</dbReference>
<feature type="compositionally biased region" description="Polar residues" evidence="11">
    <location>
        <begin position="659"/>
        <end position="671"/>
    </location>
</feature>
<feature type="compositionally biased region" description="Basic and acidic residues" evidence="11">
    <location>
        <begin position="1221"/>
        <end position="1232"/>
    </location>
</feature>
<organism evidence="15">
    <name type="scientific">Cyprinus carpio</name>
    <name type="common">Common carp</name>
    <dbReference type="NCBI Taxonomy" id="7962"/>
    <lineage>
        <taxon>Eukaryota</taxon>
        <taxon>Metazoa</taxon>
        <taxon>Chordata</taxon>
        <taxon>Craniata</taxon>
        <taxon>Vertebrata</taxon>
        <taxon>Euteleostomi</taxon>
        <taxon>Actinopterygii</taxon>
        <taxon>Neopterygii</taxon>
        <taxon>Teleostei</taxon>
        <taxon>Ostariophysi</taxon>
        <taxon>Cypriniformes</taxon>
        <taxon>Cyprinidae</taxon>
        <taxon>Cyprininae</taxon>
        <taxon>Cyprinus</taxon>
    </lineage>
</organism>
<feature type="compositionally biased region" description="Polar residues" evidence="11">
    <location>
        <begin position="1400"/>
        <end position="1419"/>
    </location>
</feature>
<dbReference type="GO" id="GO:0030864">
    <property type="term" value="C:cortical actin cytoskeleton"/>
    <property type="evidence" value="ECO:0007669"/>
    <property type="project" value="TreeGrafter"/>
</dbReference>
<dbReference type="FunFam" id="2.30.42.10:FF:000100">
    <property type="entry name" value="Shroom family member 2"/>
    <property type="match status" value="1"/>
</dbReference>
<protein>
    <submittedName>
        <fullName evidence="15">Protein Shroom2-like isoform X9</fullName>
    </submittedName>
</protein>
<feature type="region of interest" description="Disordered" evidence="11">
    <location>
        <begin position="1333"/>
        <end position="1354"/>
    </location>
</feature>
<evidence type="ECO:0000256" key="4">
    <source>
        <dbReference type="ARBA" id="ARBA00022490"/>
    </source>
</evidence>
<feature type="compositionally biased region" description="Polar residues" evidence="11">
    <location>
        <begin position="1203"/>
        <end position="1213"/>
    </location>
</feature>
<dbReference type="SMART" id="SM00228">
    <property type="entry name" value="PDZ"/>
    <property type="match status" value="1"/>
</dbReference>
<feature type="region of interest" description="Disordered" evidence="11">
    <location>
        <begin position="443"/>
        <end position="478"/>
    </location>
</feature>
<feature type="coiled-coil region" evidence="10">
    <location>
        <begin position="1615"/>
        <end position="1668"/>
    </location>
</feature>
<evidence type="ECO:0000256" key="5">
    <source>
        <dbReference type="ARBA" id="ARBA00022553"/>
    </source>
</evidence>
<dbReference type="GO" id="GO:0051015">
    <property type="term" value="F:actin filament binding"/>
    <property type="evidence" value="ECO:0007669"/>
    <property type="project" value="InterPro"/>
</dbReference>
<evidence type="ECO:0000259" key="14">
    <source>
        <dbReference type="PROSITE" id="PS51307"/>
    </source>
</evidence>
<feature type="compositionally biased region" description="Polar residues" evidence="11">
    <location>
        <begin position="950"/>
        <end position="964"/>
    </location>
</feature>
<dbReference type="InterPro" id="IPR027685">
    <property type="entry name" value="Shroom_fam"/>
</dbReference>
<dbReference type="GO" id="GO:0005912">
    <property type="term" value="C:adherens junction"/>
    <property type="evidence" value="ECO:0007669"/>
    <property type="project" value="TreeGrafter"/>
</dbReference>
<feature type="compositionally biased region" description="Polar residues" evidence="11">
    <location>
        <begin position="185"/>
        <end position="199"/>
    </location>
</feature>
<evidence type="ECO:0000256" key="9">
    <source>
        <dbReference type="PROSITE-ProRule" id="PRU00637"/>
    </source>
</evidence>
<feature type="domain" description="ASD1" evidence="13">
    <location>
        <begin position="808"/>
        <end position="893"/>
    </location>
</feature>
<feature type="domain" description="ASD2" evidence="14">
    <location>
        <begin position="1428"/>
        <end position="1724"/>
    </location>
</feature>
<feature type="compositionally biased region" description="Basic and acidic residues" evidence="11">
    <location>
        <begin position="1294"/>
        <end position="1307"/>
    </location>
</feature>
<feature type="compositionally biased region" description="Basic and acidic residues" evidence="11">
    <location>
        <begin position="599"/>
        <end position="618"/>
    </location>
</feature>
<reference evidence="15" key="1">
    <citation type="submission" date="2025-08" db="UniProtKB">
        <authorList>
            <consortium name="RefSeq"/>
        </authorList>
    </citation>
    <scope>IDENTIFICATION</scope>
    <source>
        <tissue evidence="15">Muscle</tissue>
    </source>
</reference>
<feature type="region of interest" description="Disordered" evidence="11">
    <location>
        <begin position="759"/>
        <end position="778"/>
    </location>
</feature>
<dbReference type="Proteomes" id="UP001155660">
    <property type="component" value="Chromosome A6"/>
</dbReference>
<dbReference type="InterPro" id="IPR014800">
    <property type="entry name" value="ASD1_dom"/>
</dbReference>
<proteinExistence type="inferred from homology"/>
<dbReference type="InterPro" id="IPR014799">
    <property type="entry name" value="ASD2_dom"/>
</dbReference>
<feature type="compositionally biased region" description="Polar residues" evidence="11">
    <location>
        <begin position="1265"/>
        <end position="1275"/>
    </location>
</feature>
<comment type="subcellular location">
    <subcellularLocation>
        <location evidence="1">Cytoplasm</location>
        <location evidence="1">Cytoskeleton</location>
    </subcellularLocation>
</comment>
<dbReference type="OrthoDB" id="10063560at2759"/>
<dbReference type="PROSITE" id="PS50106">
    <property type="entry name" value="PDZ"/>
    <property type="match status" value="1"/>
</dbReference>
<evidence type="ECO:0000256" key="2">
    <source>
        <dbReference type="ARBA" id="ARBA00006469"/>
    </source>
</evidence>
<feature type="region of interest" description="Disordered" evidence="11">
    <location>
        <begin position="158"/>
        <end position="199"/>
    </location>
</feature>
<keyword evidence="4" id="KW-0963">Cytoplasm</keyword>